<dbReference type="Pfam" id="PF10861">
    <property type="entry name" value="DUF2784"/>
    <property type="match status" value="1"/>
</dbReference>
<name>A0A0F8XLV6_9ZZZZ</name>
<evidence type="ECO:0000313" key="2">
    <source>
        <dbReference type="EMBL" id="KKK62090.1"/>
    </source>
</evidence>
<gene>
    <name evidence="2" type="ORF">LCGC14_3007800</name>
</gene>
<feature type="transmembrane region" description="Helical" evidence="1">
    <location>
        <begin position="36"/>
        <end position="54"/>
    </location>
</feature>
<sequence>MLYRISADLVLIIHLIFIIFVVIGGFFLLKNKKWMIIHLPAIVWAIILEIKGWICPLTPIENWLRARGGQEIYNQGFIEHYLIPIIYPDKLTRRFQIILACLVIVINAALYLWVYRKTCLKVKLNLFNIRR</sequence>
<evidence type="ECO:0008006" key="3">
    <source>
        <dbReference type="Google" id="ProtNLM"/>
    </source>
</evidence>
<comment type="caution">
    <text evidence="2">The sequence shown here is derived from an EMBL/GenBank/DDBJ whole genome shotgun (WGS) entry which is preliminary data.</text>
</comment>
<reference evidence="2" key="1">
    <citation type="journal article" date="2015" name="Nature">
        <title>Complex archaea that bridge the gap between prokaryotes and eukaryotes.</title>
        <authorList>
            <person name="Spang A."/>
            <person name="Saw J.H."/>
            <person name="Jorgensen S.L."/>
            <person name="Zaremba-Niedzwiedzka K."/>
            <person name="Martijn J."/>
            <person name="Lind A.E."/>
            <person name="van Eijk R."/>
            <person name="Schleper C."/>
            <person name="Guy L."/>
            <person name="Ettema T.J."/>
        </authorList>
    </citation>
    <scope>NUCLEOTIDE SEQUENCE</scope>
</reference>
<keyword evidence="1" id="KW-1133">Transmembrane helix</keyword>
<evidence type="ECO:0000256" key="1">
    <source>
        <dbReference type="SAM" id="Phobius"/>
    </source>
</evidence>
<keyword evidence="1" id="KW-0812">Transmembrane</keyword>
<feature type="transmembrane region" description="Helical" evidence="1">
    <location>
        <begin position="6"/>
        <end position="29"/>
    </location>
</feature>
<dbReference type="AlphaFoldDB" id="A0A0F8XLV6"/>
<feature type="transmembrane region" description="Helical" evidence="1">
    <location>
        <begin position="95"/>
        <end position="114"/>
    </location>
</feature>
<keyword evidence="1" id="KW-0472">Membrane</keyword>
<dbReference type="EMBL" id="LAZR01062163">
    <property type="protein sequence ID" value="KKK62090.1"/>
    <property type="molecule type" value="Genomic_DNA"/>
</dbReference>
<accession>A0A0F8XLV6</accession>
<dbReference type="InterPro" id="IPR021218">
    <property type="entry name" value="DUF2784"/>
</dbReference>
<organism evidence="2">
    <name type="scientific">marine sediment metagenome</name>
    <dbReference type="NCBI Taxonomy" id="412755"/>
    <lineage>
        <taxon>unclassified sequences</taxon>
        <taxon>metagenomes</taxon>
        <taxon>ecological metagenomes</taxon>
    </lineage>
</organism>
<protein>
    <recommendedName>
        <fullName evidence="3">DUF2784 domain-containing protein</fullName>
    </recommendedName>
</protein>
<proteinExistence type="predicted"/>